<dbReference type="CTD" id="34434"/>
<keyword evidence="5 7" id="KW-0234">DNA repair</keyword>
<evidence type="ECO:0000259" key="9">
    <source>
        <dbReference type="Pfam" id="PF08743"/>
    </source>
</evidence>
<accession>A0A6J1S3H0</accession>
<dbReference type="Pfam" id="PF08743">
    <property type="entry name" value="Nse4_C"/>
    <property type="match status" value="1"/>
</dbReference>
<feature type="domain" description="Non-structural maintenance of chromosome element 4 C-terminal" evidence="9">
    <location>
        <begin position="219"/>
        <end position="306"/>
    </location>
</feature>
<keyword evidence="6 7" id="KW-0539">Nucleus</keyword>
<dbReference type="PANTHER" id="PTHR16140">
    <property type="entry name" value="NON-STRUCTURAL MAINTENANCE OF CHROMOSOMES ELEMENT 4"/>
    <property type="match status" value="1"/>
</dbReference>
<evidence type="ECO:0000256" key="3">
    <source>
        <dbReference type="ARBA" id="ARBA00022763"/>
    </source>
</evidence>
<sequence length="310" mass="34922">MTDSDSDNDGRFDNTQDTQGYSSNGDDPPNGNLTDIYAQDYEEVQRMLQEGATSTEAVNRVGQLLKKNATLCQKEKKVRESLYGSHVLSICAQLSRNQAQALDTNLASFDVNTFADGILNLATDREQEKLDWNLMFPKVQKLFHRAPGVSYLYGSFKAEELPRKEPKERAPRKQAARAAAEKQPEKVTNVAAADEGNDKAVQHLKKVLKRKFRENGDQPISFFECVLDPTSFHRTVENIFHLSFLMKNNFCAIRQENGNGLPYIHKISAAEVGELLKGKKLQCIASISPEMWQTLVKVFEIRQPMVPPLT</sequence>
<name>A0A6J1S3H0_FRAOC</name>
<evidence type="ECO:0000256" key="8">
    <source>
        <dbReference type="SAM" id="MobiDB-lite"/>
    </source>
</evidence>
<protein>
    <recommendedName>
        <fullName evidence="7">Non-structural maintenance of chromosomes element 4</fullName>
    </recommendedName>
</protein>
<evidence type="ECO:0000256" key="5">
    <source>
        <dbReference type="ARBA" id="ARBA00023204"/>
    </source>
</evidence>
<feature type="region of interest" description="Disordered" evidence="8">
    <location>
        <begin position="1"/>
        <end position="34"/>
    </location>
</feature>
<evidence type="ECO:0000256" key="4">
    <source>
        <dbReference type="ARBA" id="ARBA00023172"/>
    </source>
</evidence>
<dbReference type="OrthoDB" id="361242at2759"/>
<keyword evidence="4 7" id="KW-0233">DNA recombination</keyword>
<dbReference type="PANTHER" id="PTHR16140:SF0">
    <property type="entry name" value="NON-STRUCTURAL MAINTENANCE OF CHROMOSOMES ELEMENT 4"/>
    <property type="match status" value="1"/>
</dbReference>
<dbReference type="GO" id="GO:0006281">
    <property type="term" value="P:DNA repair"/>
    <property type="evidence" value="ECO:0007669"/>
    <property type="project" value="UniProtKB-UniRule"/>
</dbReference>
<gene>
    <name evidence="11" type="primary">LOC113204290</name>
</gene>
<reference evidence="11" key="1">
    <citation type="submission" date="2025-08" db="UniProtKB">
        <authorList>
            <consortium name="RefSeq"/>
        </authorList>
    </citation>
    <scope>IDENTIFICATION</scope>
    <source>
        <tissue evidence="11">Whole organism</tissue>
    </source>
</reference>
<evidence type="ECO:0000313" key="11">
    <source>
        <dbReference type="RefSeq" id="XP_026275193.1"/>
    </source>
</evidence>
<dbReference type="GO" id="GO:0030915">
    <property type="term" value="C:Smc5-Smc6 complex"/>
    <property type="evidence" value="ECO:0007669"/>
    <property type="project" value="UniProtKB-UniRule"/>
</dbReference>
<proteinExistence type="inferred from homology"/>
<evidence type="ECO:0000256" key="7">
    <source>
        <dbReference type="RuleBase" id="RU365071"/>
    </source>
</evidence>
<dbReference type="Proteomes" id="UP000504606">
    <property type="component" value="Unplaced"/>
</dbReference>
<dbReference type="GO" id="GO:0006310">
    <property type="term" value="P:DNA recombination"/>
    <property type="evidence" value="ECO:0007669"/>
    <property type="project" value="UniProtKB-UniRule"/>
</dbReference>
<dbReference type="RefSeq" id="XP_026275193.1">
    <property type="nucleotide sequence ID" value="XM_026419408.2"/>
</dbReference>
<comment type="function">
    <text evidence="7">Component of the SMC5-SMC6 complex, that promotes sister chromatid alignment after DNA damage and facilitates double-stranded DNA breaks (DSBs) repair via homologous recombination between sister chromatids.</text>
</comment>
<feature type="compositionally biased region" description="Basic and acidic residues" evidence="8">
    <location>
        <begin position="162"/>
        <end position="171"/>
    </location>
</feature>
<organism evidence="10 11">
    <name type="scientific">Frankliniella occidentalis</name>
    <name type="common">Western flower thrips</name>
    <name type="synonym">Euthrips occidentalis</name>
    <dbReference type="NCBI Taxonomy" id="133901"/>
    <lineage>
        <taxon>Eukaryota</taxon>
        <taxon>Metazoa</taxon>
        <taxon>Ecdysozoa</taxon>
        <taxon>Arthropoda</taxon>
        <taxon>Hexapoda</taxon>
        <taxon>Insecta</taxon>
        <taxon>Pterygota</taxon>
        <taxon>Neoptera</taxon>
        <taxon>Paraneoptera</taxon>
        <taxon>Thysanoptera</taxon>
        <taxon>Terebrantia</taxon>
        <taxon>Thripoidea</taxon>
        <taxon>Thripidae</taxon>
        <taxon>Frankliniella</taxon>
    </lineage>
</organism>
<dbReference type="GeneID" id="113204290"/>
<evidence type="ECO:0000256" key="1">
    <source>
        <dbReference type="ARBA" id="ARBA00004123"/>
    </source>
</evidence>
<evidence type="ECO:0000256" key="6">
    <source>
        <dbReference type="ARBA" id="ARBA00023242"/>
    </source>
</evidence>
<comment type="subunit">
    <text evidence="7">Component of the SMC5-SMC6 complex.</text>
</comment>
<comment type="subcellular location">
    <subcellularLocation>
        <location evidence="1 7">Nucleus</location>
    </subcellularLocation>
</comment>
<comment type="similarity">
    <text evidence="2 7">Belongs to the NSE4 family.</text>
</comment>
<dbReference type="InterPro" id="IPR014854">
    <property type="entry name" value="Nse4_C"/>
</dbReference>
<dbReference type="AlphaFoldDB" id="A0A6J1S3H0"/>
<keyword evidence="10" id="KW-1185">Reference proteome</keyword>
<evidence type="ECO:0000313" key="10">
    <source>
        <dbReference type="Proteomes" id="UP000504606"/>
    </source>
</evidence>
<dbReference type="GO" id="GO:0005634">
    <property type="term" value="C:nucleus"/>
    <property type="evidence" value="ECO:0007669"/>
    <property type="project" value="UniProtKB-SubCell"/>
</dbReference>
<evidence type="ECO:0000256" key="2">
    <source>
        <dbReference type="ARBA" id="ARBA00008997"/>
    </source>
</evidence>
<keyword evidence="3 7" id="KW-0227">DNA damage</keyword>
<dbReference type="KEGG" id="foc:113204290"/>
<dbReference type="InterPro" id="IPR027786">
    <property type="entry name" value="Nse4/EID"/>
</dbReference>
<feature type="compositionally biased region" description="Polar residues" evidence="8">
    <location>
        <begin position="15"/>
        <end position="25"/>
    </location>
</feature>
<feature type="region of interest" description="Disordered" evidence="8">
    <location>
        <begin position="162"/>
        <end position="190"/>
    </location>
</feature>